<evidence type="ECO:0000313" key="1">
    <source>
        <dbReference type="EMBL" id="GIZ04913.1"/>
    </source>
</evidence>
<evidence type="ECO:0008006" key="3">
    <source>
        <dbReference type="Google" id="ProtNLM"/>
    </source>
</evidence>
<reference evidence="1 2" key="1">
    <citation type="submission" date="2021-06" db="EMBL/GenBank/DDBJ databases">
        <title>Caerostris extrusa draft genome.</title>
        <authorList>
            <person name="Kono N."/>
            <person name="Arakawa K."/>
        </authorList>
    </citation>
    <scope>NUCLEOTIDE SEQUENCE [LARGE SCALE GENOMIC DNA]</scope>
</reference>
<dbReference type="AlphaFoldDB" id="A0AAV4YD33"/>
<protein>
    <recommendedName>
        <fullName evidence="3">Cytochrome P450</fullName>
    </recommendedName>
</protein>
<name>A0AAV4YD33_CAEEX</name>
<gene>
    <name evidence="1" type="ORF">CEXT_757671</name>
</gene>
<sequence>MKAALIGASNRIISFPELHDRIFPLWFGGGTECLGWNLVESLISDTTMASMKKCIDSDPMAVYIEENDFETVSGNKNIRR</sequence>
<dbReference type="EMBL" id="BPLR01019165">
    <property type="protein sequence ID" value="GIZ04913.1"/>
    <property type="molecule type" value="Genomic_DNA"/>
</dbReference>
<dbReference type="Proteomes" id="UP001054945">
    <property type="component" value="Unassembled WGS sequence"/>
</dbReference>
<evidence type="ECO:0000313" key="2">
    <source>
        <dbReference type="Proteomes" id="UP001054945"/>
    </source>
</evidence>
<proteinExistence type="predicted"/>
<keyword evidence="2" id="KW-1185">Reference proteome</keyword>
<accession>A0AAV4YD33</accession>
<organism evidence="1 2">
    <name type="scientific">Caerostris extrusa</name>
    <name type="common">Bark spider</name>
    <name type="synonym">Caerostris bankana</name>
    <dbReference type="NCBI Taxonomy" id="172846"/>
    <lineage>
        <taxon>Eukaryota</taxon>
        <taxon>Metazoa</taxon>
        <taxon>Ecdysozoa</taxon>
        <taxon>Arthropoda</taxon>
        <taxon>Chelicerata</taxon>
        <taxon>Arachnida</taxon>
        <taxon>Araneae</taxon>
        <taxon>Araneomorphae</taxon>
        <taxon>Entelegynae</taxon>
        <taxon>Araneoidea</taxon>
        <taxon>Araneidae</taxon>
        <taxon>Caerostris</taxon>
    </lineage>
</organism>
<comment type="caution">
    <text evidence="1">The sequence shown here is derived from an EMBL/GenBank/DDBJ whole genome shotgun (WGS) entry which is preliminary data.</text>
</comment>